<dbReference type="InterPro" id="IPR003758">
    <property type="entry name" value="LpxK"/>
</dbReference>
<keyword evidence="14" id="KW-1133">Transmembrane helix</keyword>
<reference evidence="16" key="1">
    <citation type="journal article" date="2019" name="Int. J. Syst. Evol. Microbiol.">
        <title>The Global Catalogue of Microorganisms (GCM) 10K type strain sequencing project: providing services to taxonomists for standard genome sequencing and annotation.</title>
        <authorList>
            <consortium name="The Broad Institute Genomics Platform"/>
            <consortium name="The Broad Institute Genome Sequencing Center for Infectious Disease"/>
            <person name="Wu L."/>
            <person name="Ma J."/>
        </authorList>
    </citation>
    <scope>NUCLEOTIDE SEQUENCE [LARGE SCALE GENOMIC DNA]</scope>
    <source>
        <strain evidence="16">SHR3</strain>
    </source>
</reference>
<evidence type="ECO:0000256" key="7">
    <source>
        <dbReference type="ARBA" id="ARBA00022679"/>
    </source>
</evidence>
<keyword evidence="16" id="KW-1185">Reference proteome</keyword>
<dbReference type="EC" id="2.7.1.130" evidence="3 13"/>
<feature type="binding site" evidence="13">
    <location>
        <begin position="58"/>
        <end position="65"/>
    </location>
    <ligand>
        <name>ATP</name>
        <dbReference type="ChEBI" id="CHEBI:30616"/>
    </ligand>
</feature>
<comment type="pathway">
    <text evidence="2 13">Glycolipid biosynthesis; lipid IV(A) biosynthesis; lipid IV(A) from (3R)-3-hydroxytetradecanoyl-[acyl-carrier-protein] and UDP-N-acetyl-alpha-D-glucosamine: step 6/6.</text>
</comment>
<keyword evidence="6 13" id="KW-0441">Lipid A biosynthesis</keyword>
<dbReference type="Proteomes" id="UP001595974">
    <property type="component" value="Unassembled WGS sequence"/>
</dbReference>
<proteinExistence type="inferred from homology"/>
<keyword evidence="5 13" id="KW-0444">Lipid biosynthesis</keyword>
<comment type="catalytic activity">
    <reaction evidence="13">
        <text>a lipid A disaccharide + ATP = a lipid IVA + ADP + H(+)</text>
        <dbReference type="Rhea" id="RHEA:67840"/>
        <dbReference type="ChEBI" id="CHEBI:15378"/>
        <dbReference type="ChEBI" id="CHEBI:30616"/>
        <dbReference type="ChEBI" id="CHEBI:176343"/>
        <dbReference type="ChEBI" id="CHEBI:176425"/>
        <dbReference type="ChEBI" id="CHEBI:456216"/>
        <dbReference type="EC" id="2.7.1.130"/>
    </reaction>
</comment>
<dbReference type="SUPFAM" id="SSF52540">
    <property type="entry name" value="P-loop containing nucleoside triphosphate hydrolases"/>
    <property type="match status" value="1"/>
</dbReference>
<keyword evidence="14" id="KW-0812">Transmembrane</keyword>
<keyword evidence="11 13" id="KW-0443">Lipid metabolism</keyword>
<sequence>MGSRAPAFWQGRGPAAVLLSPLSLLFGAVAWLRRRLYRAGLLRVERLPAAVVVVGNIAVGGSGKTPVVAWLAERLRAAGHRPGIVSRGYGGSIAGVAVLPQQGDPDTYGDEPVLLARLTGCPVAVGRDRPAAARELLRVHPECDVIIADDGMQHYRLGRDVEVAVVDEAVLGNRCLLPAGPLREPLSRLKTVDLVIAHGAFSAPLQEALRGLPLFSMRLEGDSLRALRDPSCEREPAGLRGRPVHAVAGIGRPQRFFDQMAALGLDVIPHPFPDHHRYVASDLDFTPGGPIVMTSKDAVKCAPFAPDDCWEFPVRARIGSGAAERIVEKLKNGSQAA</sequence>
<evidence type="ECO:0000256" key="4">
    <source>
        <dbReference type="ARBA" id="ARBA00016436"/>
    </source>
</evidence>
<evidence type="ECO:0000256" key="9">
    <source>
        <dbReference type="ARBA" id="ARBA00022777"/>
    </source>
</evidence>
<keyword evidence="9 13" id="KW-0418">Kinase</keyword>
<dbReference type="EMBL" id="JBHSOG010000093">
    <property type="protein sequence ID" value="MFC5771247.1"/>
    <property type="molecule type" value="Genomic_DNA"/>
</dbReference>
<evidence type="ECO:0000256" key="13">
    <source>
        <dbReference type="HAMAP-Rule" id="MF_00409"/>
    </source>
</evidence>
<evidence type="ECO:0000256" key="2">
    <source>
        <dbReference type="ARBA" id="ARBA00004870"/>
    </source>
</evidence>
<dbReference type="GO" id="GO:0009029">
    <property type="term" value="F:lipid-A 4'-kinase activity"/>
    <property type="evidence" value="ECO:0007669"/>
    <property type="project" value="UniProtKB-EC"/>
</dbReference>
<comment type="caution">
    <text evidence="15">The sequence shown here is derived from an EMBL/GenBank/DDBJ whole genome shotgun (WGS) entry which is preliminary data.</text>
</comment>
<dbReference type="HAMAP" id="MF_00409">
    <property type="entry name" value="LpxK"/>
    <property type="match status" value="1"/>
</dbReference>
<gene>
    <name evidence="13 15" type="primary">lpxK</name>
    <name evidence="15" type="ORF">ACFPTN_17845</name>
</gene>
<dbReference type="RefSeq" id="WP_096448494.1">
    <property type="nucleotide sequence ID" value="NZ_JBHSOG010000093.1"/>
</dbReference>
<evidence type="ECO:0000256" key="8">
    <source>
        <dbReference type="ARBA" id="ARBA00022741"/>
    </source>
</evidence>
<evidence type="ECO:0000313" key="15">
    <source>
        <dbReference type="EMBL" id="MFC5771247.1"/>
    </source>
</evidence>
<keyword evidence="7 13" id="KW-0808">Transferase</keyword>
<evidence type="ECO:0000256" key="3">
    <source>
        <dbReference type="ARBA" id="ARBA00012071"/>
    </source>
</evidence>
<comment type="similarity">
    <text evidence="13">Belongs to the LpxK family.</text>
</comment>
<dbReference type="InterPro" id="IPR027417">
    <property type="entry name" value="P-loop_NTPase"/>
</dbReference>
<evidence type="ECO:0000256" key="10">
    <source>
        <dbReference type="ARBA" id="ARBA00022840"/>
    </source>
</evidence>
<organism evidence="15 16">
    <name type="scientific">Thauera sinica</name>
    <dbReference type="NCBI Taxonomy" id="2665146"/>
    <lineage>
        <taxon>Bacteria</taxon>
        <taxon>Pseudomonadati</taxon>
        <taxon>Pseudomonadota</taxon>
        <taxon>Betaproteobacteria</taxon>
        <taxon>Rhodocyclales</taxon>
        <taxon>Zoogloeaceae</taxon>
        <taxon>Thauera</taxon>
    </lineage>
</organism>
<feature type="transmembrane region" description="Helical" evidence="14">
    <location>
        <begin position="12"/>
        <end position="32"/>
    </location>
</feature>
<evidence type="ECO:0000256" key="12">
    <source>
        <dbReference type="ARBA" id="ARBA00029757"/>
    </source>
</evidence>
<accession>A0ABW1AVD0</accession>
<dbReference type="NCBIfam" id="TIGR00682">
    <property type="entry name" value="lpxK"/>
    <property type="match status" value="1"/>
</dbReference>
<evidence type="ECO:0000256" key="6">
    <source>
        <dbReference type="ARBA" id="ARBA00022556"/>
    </source>
</evidence>
<evidence type="ECO:0000256" key="1">
    <source>
        <dbReference type="ARBA" id="ARBA00002274"/>
    </source>
</evidence>
<keyword evidence="14" id="KW-0472">Membrane</keyword>
<comment type="function">
    <text evidence="1 13">Transfers the gamma-phosphate of ATP to the 4'-position of a tetraacyldisaccharide 1-phosphate intermediate (termed DS-1-P) to form tetraacyldisaccharide 1,4'-bis-phosphate (lipid IVA).</text>
</comment>
<keyword evidence="10 13" id="KW-0067">ATP-binding</keyword>
<evidence type="ECO:0000256" key="14">
    <source>
        <dbReference type="SAM" id="Phobius"/>
    </source>
</evidence>
<dbReference type="Pfam" id="PF02606">
    <property type="entry name" value="LpxK"/>
    <property type="match status" value="1"/>
</dbReference>
<evidence type="ECO:0000256" key="5">
    <source>
        <dbReference type="ARBA" id="ARBA00022516"/>
    </source>
</evidence>
<evidence type="ECO:0000313" key="16">
    <source>
        <dbReference type="Proteomes" id="UP001595974"/>
    </source>
</evidence>
<name>A0ABW1AVD0_9RHOO</name>
<evidence type="ECO:0000256" key="11">
    <source>
        <dbReference type="ARBA" id="ARBA00023098"/>
    </source>
</evidence>
<keyword evidence="8 13" id="KW-0547">Nucleotide-binding</keyword>
<dbReference type="PANTHER" id="PTHR42724:SF1">
    <property type="entry name" value="TETRAACYLDISACCHARIDE 4'-KINASE, MITOCHONDRIAL-RELATED"/>
    <property type="match status" value="1"/>
</dbReference>
<protein>
    <recommendedName>
        <fullName evidence="4 13">Tetraacyldisaccharide 4'-kinase</fullName>
        <ecNumber evidence="3 13">2.7.1.130</ecNumber>
    </recommendedName>
    <alternativeName>
        <fullName evidence="12 13">Lipid A 4'-kinase</fullName>
    </alternativeName>
</protein>
<dbReference type="PANTHER" id="PTHR42724">
    <property type="entry name" value="TETRAACYLDISACCHARIDE 4'-KINASE"/>
    <property type="match status" value="1"/>
</dbReference>